<evidence type="ECO:0000256" key="3">
    <source>
        <dbReference type="ARBA" id="ARBA00022553"/>
    </source>
</evidence>
<dbReference type="EMBL" id="JBIGIC010000002">
    <property type="protein sequence ID" value="MFG6485902.1"/>
    <property type="molecule type" value="Genomic_DNA"/>
</dbReference>
<dbReference type="Gene3D" id="1.10.287.130">
    <property type="match status" value="1"/>
</dbReference>
<keyword evidence="5" id="KW-0812">Transmembrane</keyword>
<dbReference type="InterPro" id="IPR013727">
    <property type="entry name" value="2CSK_N"/>
</dbReference>
<dbReference type="InterPro" id="IPR036097">
    <property type="entry name" value="HisK_dim/P_sf"/>
</dbReference>
<keyword evidence="7" id="KW-1133">Transmembrane helix</keyword>
<keyword evidence="10" id="KW-1185">Reference proteome</keyword>
<evidence type="ECO:0000256" key="7">
    <source>
        <dbReference type="ARBA" id="ARBA00022989"/>
    </source>
</evidence>
<dbReference type="PROSITE" id="PS50109">
    <property type="entry name" value="HIS_KIN"/>
    <property type="match status" value="1"/>
</dbReference>
<comment type="catalytic activity">
    <reaction evidence="1">
        <text>ATP + protein L-histidine = ADP + protein N-phospho-L-histidine.</text>
        <dbReference type="EC" id="2.7.13.3"/>
    </reaction>
</comment>
<dbReference type="Proteomes" id="UP001606134">
    <property type="component" value="Unassembled WGS sequence"/>
</dbReference>
<dbReference type="SUPFAM" id="SSF47384">
    <property type="entry name" value="Homodimeric domain of signal transducing histidine kinase"/>
    <property type="match status" value="1"/>
</dbReference>
<evidence type="ECO:0000256" key="6">
    <source>
        <dbReference type="ARBA" id="ARBA00022777"/>
    </source>
</evidence>
<dbReference type="SMART" id="SM00388">
    <property type="entry name" value="HisKA"/>
    <property type="match status" value="1"/>
</dbReference>
<organism evidence="9 10">
    <name type="scientific">Pelomonas candidula</name>
    <dbReference type="NCBI Taxonomy" id="3299025"/>
    <lineage>
        <taxon>Bacteria</taxon>
        <taxon>Pseudomonadati</taxon>
        <taxon>Pseudomonadota</taxon>
        <taxon>Betaproteobacteria</taxon>
        <taxon>Burkholderiales</taxon>
        <taxon>Sphaerotilaceae</taxon>
        <taxon>Roseateles</taxon>
    </lineage>
</organism>
<evidence type="ECO:0000313" key="10">
    <source>
        <dbReference type="Proteomes" id="UP001606134"/>
    </source>
</evidence>
<keyword evidence="6 9" id="KW-0418">Kinase</keyword>
<dbReference type="PANTHER" id="PTHR45436:SF1">
    <property type="entry name" value="SENSOR PROTEIN QSEC"/>
    <property type="match status" value="1"/>
</dbReference>
<feature type="domain" description="Histidine kinase" evidence="8">
    <location>
        <begin position="246"/>
        <end position="462"/>
    </location>
</feature>
<dbReference type="InterPro" id="IPR003594">
    <property type="entry name" value="HATPase_dom"/>
</dbReference>
<dbReference type="InterPro" id="IPR005467">
    <property type="entry name" value="His_kinase_dom"/>
</dbReference>
<dbReference type="Pfam" id="PF00512">
    <property type="entry name" value="HisKA"/>
    <property type="match status" value="1"/>
</dbReference>
<dbReference type="CDD" id="cd00082">
    <property type="entry name" value="HisKA"/>
    <property type="match status" value="1"/>
</dbReference>
<evidence type="ECO:0000313" key="9">
    <source>
        <dbReference type="EMBL" id="MFG6485902.1"/>
    </source>
</evidence>
<evidence type="ECO:0000256" key="1">
    <source>
        <dbReference type="ARBA" id="ARBA00000085"/>
    </source>
</evidence>
<name>A0ABW7H8S5_9BURK</name>
<dbReference type="InterPro" id="IPR050428">
    <property type="entry name" value="TCS_sensor_his_kinase"/>
</dbReference>
<keyword evidence="7" id="KW-0472">Membrane</keyword>
<gene>
    <name evidence="9" type="ORF">ACG04R_04405</name>
</gene>
<dbReference type="EC" id="2.7.13.3" evidence="2"/>
<sequence length="469" mass="50377">MSTAPRTSLRTRLLRHVTLPLLLTWGLGTALALGIASYFTQRAFDRAMLDDAHLLAAHLVLQGDRLALNMSAEDIHTVLYDQSEQVYFAVLDARGRLVAGHAGLRAGPIGSDSEWHYTDLLYQGQNLRAIVLQRSQPAPVQIIVALTTTSRSALLRQLVLFSAAPQVVLLLGLTLWVRRIVRRDMQPLSRLQEVVESRDAADLSPLPREALADATSRDVHGLATAIDALLGRVAQGVAAQREFAGNVAHELRTPLAGIRALAEYGLAQRDPAQWREQLQSVLQSQQRASRLVDQLLALALADEAGAAITLKALDLAALARDQLLHLLPRADKAGAELEASGLDEPAWVSADTALVEGLLANLLDNALRYGRGPAPIRLELQRGPAWTRLSVIDAGPGIGPAQRESLKARWRQGSDGARLGLGAGLGLAIVQRYAALMHAELQLDSGPDGRGLCASVAFRSLASGTLPPP</sequence>
<reference evidence="9 10" key="1">
    <citation type="submission" date="2024-08" db="EMBL/GenBank/DDBJ databases">
        <authorList>
            <person name="Lu H."/>
        </authorList>
    </citation>
    <scope>NUCLEOTIDE SEQUENCE [LARGE SCALE GENOMIC DNA]</scope>
    <source>
        <strain evidence="9 10">BYS78W</strain>
    </source>
</reference>
<proteinExistence type="predicted"/>
<dbReference type="GO" id="GO:0004673">
    <property type="term" value="F:protein histidine kinase activity"/>
    <property type="evidence" value="ECO:0007669"/>
    <property type="project" value="UniProtKB-EC"/>
</dbReference>
<dbReference type="InterPro" id="IPR003661">
    <property type="entry name" value="HisK_dim/P_dom"/>
</dbReference>
<evidence type="ECO:0000259" key="8">
    <source>
        <dbReference type="PROSITE" id="PS50109"/>
    </source>
</evidence>
<dbReference type="Pfam" id="PF08521">
    <property type="entry name" value="2CSK_N"/>
    <property type="match status" value="1"/>
</dbReference>
<keyword evidence="3" id="KW-0597">Phosphoprotein</keyword>
<accession>A0ABW7H8S5</accession>
<dbReference type="SUPFAM" id="SSF55874">
    <property type="entry name" value="ATPase domain of HSP90 chaperone/DNA topoisomerase II/histidine kinase"/>
    <property type="match status" value="1"/>
</dbReference>
<evidence type="ECO:0000256" key="4">
    <source>
        <dbReference type="ARBA" id="ARBA00022679"/>
    </source>
</evidence>
<keyword evidence="4 9" id="KW-0808">Transferase</keyword>
<evidence type="ECO:0000256" key="5">
    <source>
        <dbReference type="ARBA" id="ARBA00022692"/>
    </source>
</evidence>
<dbReference type="InterPro" id="IPR036890">
    <property type="entry name" value="HATPase_C_sf"/>
</dbReference>
<comment type="caution">
    <text evidence="9">The sequence shown here is derived from an EMBL/GenBank/DDBJ whole genome shotgun (WGS) entry which is preliminary data.</text>
</comment>
<dbReference type="PANTHER" id="PTHR45436">
    <property type="entry name" value="SENSOR HISTIDINE KINASE YKOH"/>
    <property type="match status" value="1"/>
</dbReference>
<dbReference type="Gene3D" id="3.30.565.10">
    <property type="entry name" value="Histidine kinase-like ATPase, C-terminal domain"/>
    <property type="match status" value="1"/>
</dbReference>
<dbReference type="Pfam" id="PF02518">
    <property type="entry name" value="HATPase_c"/>
    <property type="match status" value="1"/>
</dbReference>
<evidence type="ECO:0000256" key="2">
    <source>
        <dbReference type="ARBA" id="ARBA00012438"/>
    </source>
</evidence>
<protein>
    <recommendedName>
        <fullName evidence="2">histidine kinase</fullName>
        <ecNumber evidence="2">2.7.13.3</ecNumber>
    </recommendedName>
</protein>
<dbReference type="SMART" id="SM00387">
    <property type="entry name" value="HATPase_c"/>
    <property type="match status" value="1"/>
</dbReference>
<dbReference type="RefSeq" id="WP_394406661.1">
    <property type="nucleotide sequence ID" value="NZ_JBIGIC010000002.1"/>
</dbReference>